<dbReference type="InterPro" id="IPR050700">
    <property type="entry name" value="YIM1/Zinc_Alcohol_DH_Fams"/>
</dbReference>
<keyword evidence="3" id="KW-1185">Reference proteome</keyword>
<dbReference type="InterPro" id="IPR011032">
    <property type="entry name" value="GroES-like_sf"/>
</dbReference>
<reference evidence="2" key="1">
    <citation type="submission" date="2021-06" db="EMBL/GenBank/DDBJ databases">
        <authorList>
            <person name="Kallberg Y."/>
            <person name="Tangrot J."/>
            <person name="Rosling A."/>
        </authorList>
    </citation>
    <scope>NUCLEOTIDE SEQUENCE</scope>
    <source>
        <strain evidence="2">FL130A</strain>
    </source>
</reference>
<proteinExistence type="predicted"/>
<dbReference type="AlphaFoldDB" id="A0A9N9JFQ6"/>
<dbReference type="PANTHER" id="PTHR11695:SF294">
    <property type="entry name" value="RETICULON-4-INTERACTING PROTEIN 1, MITOCHONDRIAL"/>
    <property type="match status" value="1"/>
</dbReference>
<name>A0A9N9JFQ6_9GLOM</name>
<organism evidence="2 3">
    <name type="scientific">Ambispora leptoticha</name>
    <dbReference type="NCBI Taxonomy" id="144679"/>
    <lineage>
        <taxon>Eukaryota</taxon>
        <taxon>Fungi</taxon>
        <taxon>Fungi incertae sedis</taxon>
        <taxon>Mucoromycota</taxon>
        <taxon>Glomeromycotina</taxon>
        <taxon>Glomeromycetes</taxon>
        <taxon>Archaeosporales</taxon>
        <taxon>Ambisporaceae</taxon>
        <taxon>Ambispora</taxon>
    </lineage>
</organism>
<dbReference type="InterPro" id="IPR013154">
    <property type="entry name" value="ADH-like_N"/>
</dbReference>
<evidence type="ECO:0000313" key="2">
    <source>
        <dbReference type="EMBL" id="CAG8779322.1"/>
    </source>
</evidence>
<dbReference type="Proteomes" id="UP000789508">
    <property type="component" value="Unassembled WGS sequence"/>
</dbReference>
<dbReference type="Gene3D" id="3.90.180.10">
    <property type="entry name" value="Medium-chain alcohol dehydrogenases, catalytic domain"/>
    <property type="match status" value="1"/>
</dbReference>
<comment type="caution">
    <text evidence="2">The sequence shown here is derived from an EMBL/GenBank/DDBJ whole genome shotgun (WGS) entry which is preliminary data.</text>
</comment>
<dbReference type="EMBL" id="CAJVPS010057852">
    <property type="protein sequence ID" value="CAG8779322.1"/>
    <property type="molecule type" value="Genomic_DNA"/>
</dbReference>
<evidence type="ECO:0000313" key="3">
    <source>
        <dbReference type="Proteomes" id="UP000789508"/>
    </source>
</evidence>
<sequence length="114" mass="12314">YVETKTPEAPQKTQVLVKIAAASVNPVDYKTRQGHLSAFKKMTFPAFIGVDYSGTIVAKGDKVTEFDIGDEVFGSIANIFSGRGTYAEYVLIETKQDAIAKKPSNISHEEAAGV</sequence>
<feature type="domain" description="Alcohol dehydrogenase-like N-terminal" evidence="1">
    <location>
        <begin position="12"/>
        <end position="102"/>
    </location>
</feature>
<protein>
    <submittedName>
        <fullName evidence="2">7594_t:CDS:1</fullName>
    </submittedName>
</protein>
<dbReference type="Pfam" id="PF08240">
    <property type="entry name" value="ADH_N"/>
    <property type="match status" value="1"/>
</dbReference>
<dbReference type="PANTHER" id="PTHR11695">
    <property type="entry name" value="ALCOHOL DEHYDROGENASE RELATED"/>
    <property type="match status" value="1"/>
</dbReference>
<feature type="non-terminal residue" evidence="2">
    <location>
        <position position="114"/>
    </location>
</feature>
<accession>A0A9N9JFQ6</accession>
<dbReference type="SUPFAM" id="SSF50129">
    <property type="entry name" value="GroES-like"/>
    <property type="match status" value="1"/>
</dbReference>
<dbReference type="OrthoDB" id="9992527at2759"/>
<gene>
    <name evidence="2" type="ORF">ALEPTO_LOCUS14580</name>
</gene>
<evidence type="ECO:0000259" key="1">
    <source>
        <dbReference type="Pfam" id="PF08240"/>
    </source>
</evidence>
<feature type="non-terminal residue" evidence="2">
    <location>
        <position position="1"/>
    </location>
</feature>